<reference evidence="2" key="1">
    <citation type="submission" date="2008-10" db="EMBL/GenBank/DDBJ databases">
        <authorList>
            <person name="Molnar K."/>
        </authorList>
    </citation>
    <scope>NUCLEOTIDE SEQUENCE [LARGE SCALE GENOMIC DNA]</scope>
    <source>
        <strain evidence="2">NRRL 15998</strain>
    </source>
</reference>
<protein>
    <submittedName>
        <fullName evidence="1">Ankyrin</fullName>
    </submittedName>
</protein>
<dbReference type="Proteomes" id="UP000003986">
    <property type="component" value="Unassembled WGS sequence"/>
</dbReference>
<dbReference type="EMBL" id="DS999644">
    <property type="protein sequence ID" value="EFE76215.2"/>
    <property type="molecule type" value="Genomic_DNA"/>
</dbReference>
<name>D6AU09_STRFL</name>
<sequence length="243" mass="27183">MSWAPPCRAPGYSHARSYRLRHAVPVYESHMTVLCEGDELRRLERWAALRPDVKFTHIALARGRTASQPMLTLRGSRPSYEDELAAVRETGAALAGDGFAVARVKVECAPWAAEVPRDDADVVGEKHPHGRRHFEHHVKLLLEGLEKAEEGEENDGDRADLVAVAVRHGAHVSWNARRVRADGREERFVTQRCHRTGDRRAALALDALLAELAAYGYEVVDVEREYVLLDSGPELDEGWLEAI</sequence>
<evidence type="ECO:0000313" key="1">
    <source>
        <dbReference type="EMBL" id="EFE76215.2"/>
    </source>
</evidence>
<accession>D6AU09</accession>
<organism evidence="1 2">
    <name type="scientific">Streptomyces filamentosus NRRL 15998</name>
    <dbReference type="NCBI Taxonomy" id="457431"/>
    <lineage>
        <taxon>Bacteria</taxon>
        <taxon>Bacillati</taxon>
        <taxon>Actinomycetota</taxon>
        <taxon>Actinomycetes</taxon>
        <taxon>Kitasatosporales</taxon>
        <taxon>Streptomycetaceae</taxon>
        <taxon>Streptomyces</taxon>
    </lineage>
</organism>
<evidence type="ECO:0000313" key="2">
    <source>
        <dbReference type="Proteomes" id="UP000003986"/>
    </source>
</evidence>
<dbReference type="AlphaFoldDB" id="D6AU09"/>
<proteinExistence type="predicted"/>
<reference evidence="2" key="2">
    <citation type="submission" date="2008-12" db="EMBL/GenBank/DDBJ databases">
        <title>Annotation of Streptomyces roseosporus strain NRRL 15998.</title>
        <authorList>
            <consortium name="The Broad Institute Genome Sequencing Platform"/>
            <consortium name="Broad Institute Microbial Sequencing Center"/>
            <person name="Fischbach M."/>
            <person name="Ward D."/>
            <person name="Young S."/>
            <person name="Kodira C.D."/>
            <person name="Zeng Q."/>
            <person name="Koehrsen M."/>
            <person name="Godfrey P."/>
            <person name="Alvarado L."/>
            <person name="Berlin A.M."/>
            <person name="Borenstein D."/>
            <person name="Chen Z."/>
            <person name="Engels R."/>
            <person name="Freedman E."/>
            <person name="Gellesch M."/>
            <person name="Goldberg J."/>
            <person name="Griggs A."/>
            <person name="Gujja S."/>
            <person name="Heiman D.I."/>
            <person name="Hepburn T.A."/>
            <person name="Howarth C."/>
            <person name="Jen D."/>
            <person name="Larson L."/>
            <person name="Lewis B."/>
            <person name="Mehta T."/>
            <person name="Park D."/>
            <person name="Pearson M."/>
            <person name="Roberts A."/>
            <person name="Saif S."/>
            <person name="Shea T.D."/>
            <person name="Shenoy N."/>
            <person name="Sisk P."/>
            <person name="Stolte C."/>
            <person name="Sykes S.N."/>
            <person name="Walk T."/>
            <person name="White J."/>
            <person name="Yandava C."/>
            <person name="Straight P."/>
            <person name="Clardy J."/>
            <person name="Hung D."/>
            <person name="Kolter R."/>
            <person name="Mekalanos J."/>
            <person name="Walker S."/>
            <person name="Walsh C.T."/>
            <person name="Wieland B.L.C."/>
            <person name="Ilzarbe M."/>
            <person name="Galagan J."/>
            <person name="Nusbaum C."/>
            <person name="Birren B."/>
        </authorList>
    </citation>
    <scope>NUCLEOTIDE SEQUENCE [LARGE SCALE GENOMIC DNA]</scope>
    <source>
        <strain evidence="2">NRRL 15998</strain>
    </source>
</reference>
<gene>
    <name evidence="1" type="ORF">SSGG_03582</name>
</gene>